<dbReference type="AlphaFoldDB" id="A0A0D7A2I8"/>
<keyword evidence="3" id="KW-1185">Reference proteome</keyword>
<organism evidence="2 3">
    <name type="scientific">Fistulina hepatica ATCC 64428</name>
    <dbReference type="NCBI Taxonomy" id="1128425"/>
    <lineage>
        <taxon>Eukaryota</taxon>
        <taxon>Fungi</taxon>
        <taxon>Dikarya</taxon>
        <taxon>Basidiomycota</taxon>
        <taxon>Agaricomycotina</taxon>
        <taxon>Agaricomycetes</taxon>
        <taxon>Agaricomycetidae</taxon>
        <taxon>Agaricales</taxon>
        <taxon>Fistulinaceae</taxon>
        <taxon>Fistulina</taxon>
    </lineage>
</organism>
<evidence type="ECO:0000313" key="3">
    <source>
        <dbReference type="Proteomes" id="UP000054144"/>
    </source>
</evidence>
<evidence type="ECO:0000256" key="1">
    <source>
        <dbReference type="SAM" id="MobiDB-lite"/>
    </source>
</evidence>
<proteinExistence type="predicted"/>
<gene>
    <name evidence="2" type="ORF">FISHEDRAFT_77405</name>
</gene>
<dbReference type="EMBL" id="KN882087">
    <property type="protein sequence ID" value="KIY44589.1"/>
    <property type="molecule type" value="Genomic_DNA"/>
</dbReference>
<sequence>MLVRVRESTNELAAHPALSTVPGSIPSKAFDDPTFASPPVQQLLEVLDLRHPGPLHFSTPRASRWQHYIEELESSVFNHVASAQRRAPGSPDTDGFFMAAYAVAKVDNVDLDGDVLPAQHYLPCQSRVLSTTRRTCTSAGDGRAQAGPGPHAFRDSSPPFKLTLESPLFHISTYRTIWHGLT</sequence>
<evidence type="ECO:0000313" key="2">
    <source>
        <dbReference type="EMBL" id="KIY44589.1"/>
    </source>
</evidence>
<protein>
    <submittedName>
        <fullName evidence="2">Uncharacterized protein</fullName>
    </submittedName>
</protein>
<reference evidence="2 3" key="1">
    <citation type="journal article" date="2015" name="Fungal Genet. Biol.">
        <title>Evolution of novel wood decay mechanisms in Agaricales revealed by the genome sequences of Fistulina hepatica and Cylindrobasidium torrendii.</title>
        <authorList>
            <person name="Floudas D."/>
            <person name="Held B.W."/>
            <person name="Riley R."/>
            <person name="Nagy L.G."/>
            <person name="Koehler G."/>
            <person name="Ransdell A.S."/>
            <person name="Younus H."/>
            <person name="Chow J."/>
            <person name="Chiniquy J."/>
            <person name="Lipzen A."/>
            <person name="Tritt A."/>
            <person name="Sun H."/>
            <person name="Haridas S."/>
            <person name="LaButti K."/>
            <person name="Ohm R.A."/>
            <person name="Kues U."/>
            <person name="Blanchette R.A."/>
            <person name="Grigoriev I.V."/>
            <person name="Minto R.E."/>
            <person name="Hibbett D.S."/>
        </authorList>
    </citation>
    <scope>NUCLEOTIDE SEQUENCE [LARGE SCALE GENOMIC DNA]</scope>
    <source>
        <strain evidence="2 3">ATCC 64428</strain>
    </source>
</reference>
<feature type="region of interest" description="Disordered" evidence="1">
    <location>
        <begin position="137"/>
        <end position="157"/>
    </location>
</feature>
<dbReference type="Proteomes" id="UP000054144">
    <property type="component" value="Unassembled WGS sequence"/>
</dbReference>
<name>A0A0D7A2I8_9AGAR</name>
<accession>A0A0D7A2I8</accession>